<dbReference type="GO" id="GO:0007165">
    <property type="term" value="P:signal transduction"/>
    <property type="evidence" value="ECO:0007669"/>
    <property type="project" value="UniProtKB-KW"/>
</dbReference>
<feature type="transmembrane region" description="Helical" evidence="9">
    <location>
        <begin position="58"/>
        <end position="78"/>
    </location>
</feature>
<comment type="function">
    <text evidence="8">Plays a role in the sugar gustatory response.</text>
</comment>
<evidence type="ECO:0000256" key="1">
    <source>
        <dbReference type="ARBA" id="ARBA00004651"/>
    </source>
</evidence>
<keyword evidence="11" id="KW-1185">Reference proteome</keyword>
<evidence type="ECO:0000313" key="11">
    <source>
        <dbReference type="Proteomes" id="UP001153636"/>
    </source>
</evidence>
<name>A0A9P0GLH6_9CUCU</name>
<feature type="transmembrane region" description="Helical" evidence="9">
    <location>
        <begin position="26"/>
        <end position="46"/>
    </location>
</feature>
<keyword evidence="7 8" id="KW-0675">Receptor</keyword>
<dbReference type="Pfam" id="PF06151">
    <property type="entry name" value="Trehalose_recp"/>
    <property type="match status" value="1"/>
</dbReference>
<accession>A0A9P0GLH6</accession>
<gene>
    <name evidence="10" type="ORF">PSYICH_LOCUS15379</name>
</gene>
<comment type="similarity">
    <text evidence="2">Belongs to the insect chemoreceptor superfamily. Gustatory receptor (GR) family. Gr5a subfamily.</text>
</comment>
<proteinExistence type="inferred from homology"/>
<dbReference type="AlphaFoldDB" id="A0A9P0GLH6"/>
<dbReference type="GO" id="GO:0050916">
    <property type="term" value="P:sensory perception of sweet taste"/>
    <property type="evidence" value="ECO:0007669"/>
    <property type="project" value="UniProtKB-ARBA"/>
</dbReference>
<organism evidence="10 11">
    <name type="scientific">Psylliodes chrysocephalus</name>
    <dbReference type="NCBI Taxonomy" id="3402493"/>
    <lineage>
        <taxon>Eukaryota</taxon>
        <taxon>Metazoa</taxon>
        <taxon>Ecdysozoa</taxon>
        <taxon>Arthropoda</taxon>
        <taxon>Hexapoda</taxon>
        <taxon>Insecta</taxon>
        <taxon>Pterygota</taxon>
        <taxon>Neoptera</taxon>
        <taxon>Endopterygota</taxon>
        <taxon>Coleoptera</taxon>
        <taxon>Polyphaga</taxon>
        <taxon>Cucujiformia</taxon>
        <taxon>Chrysomeloidea</taxon>
        <taxon>Chrysomelidae</taxon>
        <taxon>Galerucinae</taxon>
        <taxon>Alticini</taxon>
        <taxon>Psylliodes</taxon>
    </lineage>
</organism>
<dbReference type="PIRSF" id="PIRSF038981">
    <property type="entry name" value="GRP"/>
    <property type="match status" value="1"/>
</dbReference>
<evidence type="ECO:0000313" key="10">
    <source>
        <dbReference type="EMBL" id="CAH1115567.1"/>
    </source>
</evidence>
<comment type="subcellular location">
    <subcellularLocation>
        <location evidence="1">Cell membrane</location>
        <topology evidence="1">Multi-pass membrane protein</topology>
    </subcellularLocation>
</comment>
<evidence type="ECO:0000256" key="2">
    <source>
        <dbReference type="ARBA" id="ARBA00005327"/>
    </source>
</evidence>
<dbReference type="OrthoDB" id="5800391at2759"/>
<evidence type="ECO:0000256" key="7">
    <source>
        <dbReference type="ARBA" id="ARBA00023170"/>
    </source>
</evidence>
<dbReference type="PANTHER" id="PTHR21421:SF29">
    <property type="entry name" value="GUSTATORY RECEPTOR 5A FOR TREHALOSE-RELATED"/>
    <property type="match status" value="1"/>
</dbReference>
<feature type="transmembrane region" description="Helical" evidence="9">
    <location>
        <begin position="278"/>
        <end position="299"/>
    </location>
</feature>
<sequence>MFGIFPVTNVLNLKYNTVCFKWLSPFTFYAIFSILGTLGLTILSFIRMCLSDFKLHLLDSFIFCLNALVVLLVFFRLAMDWPKLLSVFCKTETLLKNYPYQRNLKQRFIMILFVLSTAMFLEHSLAIANTYLNIDEEEVFKMNRTKLEQYFREEFPYIFEYTEYSLPLALLIFYINTCNVFYWCFIDTFIMIMSYAVAYRFKQINVQLKTGINKKHESILYWAKIREDYSQTAILCQKVNKRLGNIILISFGANMYFIVAQLYKGLVTRQTIVDQCYFIYSFGVLLLRTICVIIHGSMVHSQSKKPLSYLVSIKNEAFNIETRRFILQVYTQNTSLSGGQYFIITRSLLFQMAASIITYELFMVQAAISIYI</sequence>
<keyword evidence="3" id="KW-1003">Cell membrane</keyword>
<reference evidence="10" key="1">
    <citation type="submission" date="2022-01" db="EMBL/GenBank/DDBJ databases">
        <authorList>
            <person name="King R."/>
        </authorList>
    </citation>
    <scope>NUCLEOTIDE SEQUENCE</scope>
</reference>
<evidence type="ECO:0000256" key="3">
    <source>
        <dbReference type="ARBA" id="ARBA00022475"/>
    </source>
</evidence>
<evidence type="ECO:0000256" key="9">
    <source>
        <dbReference type="SAM" id="Phobius"/>
    </source>
</evidence>
<keyword evidence="8" id="KW-0807">Transducer</keyword>
<feature type="transmembrane region" description="Helical" evidence="9">
    <location>
        <begin position="108"/>
        <end position="134"/>
    </location>
</feature>
<evidence type="ECO:0000256" key="5">
    <source>
        <dbReference type="ARBA" id="ARBA00022989"/>
    </source>
</evidence>
<dbReference type="Proteomes" id="UP001153636">
    <property type="component" value="Chromosome 9"/>
</dbReference>
<dbReference type="PANTHER" id="PTHR21421">
    <property type="entry name" value="GUSTATORY RECEPTOR"/>
    <property type="match status" value="1"/>
</dbReference>
<evidence type="ECO:0000256" key="4">
    <source>
        <dbReference type="ARBA" id="ARBA00022692"/>
    </source>
</evidence>
<feature type="transmembrane region" description="Helical" evidence="9">
    <location>
        <begin position="348"/>
        <end position="371"/>
    </location>
</feature>
<feature type="transmembrane region" description="Helical" evidence="9">
    <location>
        <begin position="243"/>
        <end position="263"/>
    </location>
</feature>
<keyword evidence="4 9" id="KW-0812">Transmembrane</keyword>
<dbReference type="GO" id="GO:0008527">
    <property type="term" value="F:taste receptor activity"/>
    <property type="evidence" value="ECO:0007669"/>
    <property type="project" value="InterPro"/>
</dbReference>
<protein>
    <recommendedName>
        <fullName evidence="8">Gustatory receptor</fullName>
    </recommendedName>
</protein>
<evidence type="ECO:0000256" key="8">
    <source>
        <dbReference type="PIRNR" id="PIRNR038981"/>
    </source>
</evidence>
<dbReference type="EMBL" id="OV651821">
    <property type="protein sequence ID" value="CAH1115567.1"/>
    <property type="molecule type" value="Genomic_DNA"/>
</dbReference>
<keyword evidence="6 9" id="KW-0472">Membrane</keyword>
<keyword evidence="5 9" id="KW-1133">Transmembrane helix</keyword>
<evidence type="ECO:0000256" key="6">
    <source>
        <dbReference type="ARBA" id="ARBA00023136"/>
    </source>
</evidence>
<dbReference type="InterPro" id="IPR009318">
    <property type="entry name" value="Gustatory_rcpt"/>
</dbReference>
<dbReference type="GO" id="GO:0005886">
    <property type="term" value="C:plasma membrane"/>
    <property type="evidence" value="ECO:0007669"/>
    <property type="project" value="UniProtKB-SubCell"/>
</dbReference>